<reference evidence="3" key="1">
    <citation type="journal article" date="2019" name="Int. J. Syst. Evol. Microbiol.">
        <title>The Global Catalogue of Microorganisms (GCM) 10K type strain sequencing project: providing services to taxonomists for standard genome sequencing and annotation.</title>
        <authorList>
            <consortium name="The Broad Institute Genomics Platform"/>
            <consortium name="The Broad Institute Genome Sequencing Center for Infectious Disease"/>
            <person name="Wu L."/>
            <person name="Ma J."/>
        </authorList>
    </citation>
    <scope>NUCLEOTIDE SEQUENCE [LARGE SCALE GENOMIC DNA]</scope>
    <source>
        <strain evidence="3">JCM 18014</strain>
    </source>
</reference>
<dbReference type="EMBL" id="BAABHV010000004">
    <property type="protein sequence ID" value="GAA5047926.1"/>
    <property type="molecule type" value="Genomic_DNA"/>
</dbReference>
<dbReference type="PANTHER" id="PTHR42695:SF5">
    <property type="entry name" value="GLUTAMINE AMIDOTRANSFERASE YLR126C-RELATED"/>
    <property type="match status" value="1"/>
</dbReference>
<comment type="caution">
    <text evidence="2">The sequence shown here is derived from an EMBL/GenBank/DDBJ whole genome shotgun (WGS) entry which is preliminary data.</text>
</comment>
<dbReference type="PROSITE" id="PS51273">
    <property type="entry name" value="GATASE_TYPE_1"/>
    <property type="match status" value="1"/>
</dbReference>
<proteinExistence type="predicted"/>
<evidence type="ECO:0000313" key="2">
    <source>
        <dbReference type="EMBL" id="GAA5047926.1"/>
    </source>
</evidence>
<keyword evidence="3" id="KW-1185">Reference proteome</keyword>
<feature type="domain" description="Glutamine amidotransferase" evidence="1">
    <location>
        <begin position="58"/>
        <end position="202"/>
    </location>
</feature>
<dbReference type="RefSeq" id="WP_346031536.1">
    <property type="nucleotide sequence ID" value="NZ_BAABHV010000004.1"/>
</dbReference>
<evidence type="ECO:0000313" key="3">
    <source>
        <dbReference type="Proteomes" id="UP001500518"/>
    </source>
</evidence>
<dbReference type="InterPro" id="IPR044992">
    <property type="entry name" value="ChyE-like"/>
</dbReference>
<dbReference type="InterPro" id="IPR017926">
    <property type="entry name" value="GATASE"/>
</dbReference>
<name>A0ABP9K2R0_9SPHN</name>
<dbReference type="Pfam" id="PF00117">
    <property type="entry name" value="GATase"/>
    <property type="match status" value="1"/>
</dbReference>
<sequence length="278" mass="30179">MRLLLLEGNTRAARAASALAGVAAPGEIYARALRAEVPGAYIRMVYGADTDCPVPDDNEITECDGLVISGSALHAYDLAEPVTRQIEFVQQVARLGLPIFGSCWGLQIAVMAAGGMVARNEHRAEMGIARKIWQVEAGQDHPLLAGRAPCFDAPCIHYDDVTQMPANSTVLAANSHCPVQAAEIRLEKSVIWAVQYHPEFDLPHTADLFEFYAEGMVRNGYFHDASSLASYAADLRQAASFGSQSPAAFRLGVDEDVIDGHIRRTEIRNWLEMIPASA</sequence>
<gene>
    <name evidence="2" type="ORF">GCM10023208_04710</name>
</gene>
<organism evidence="2 3">
    <name type="scientific">Erythrobacter westpacificensis</name>
    <dbReference type="NCBI Taxonomy" id="1055231"/>
    <lineage>
        <taxon>Bacteria</taxon>
        <taxon>Pseudomonadati</taxon>
        <taxon>Pseudomonadota</taxon>
        <taxon>Alphaproteobacteria</taxon>
        <taxon>Sphingomonadales</taxon>
        <taxon>Erythrobacteraceae</taxon>
        <taxon>Erythrobacter/Porphyrobacter group</taxon>
        <taxon>Erythrobacter</taxon>
    </lineage>
</organism>
<accession>A0ABP9K2R0</accession>
<dbReference type="CDD" id="cd01741">
    <property type="entry name" value="GATase1_1"/>
    <property type="match status" value="1"/>
</dbReference>
<dbReference type="Gene3D" id="3.40.50.880">
    <property type="match status" value="1"/>
</dbReference>
<dbReference type="PANTHER" id="PTHR42695">
    <property type="entry name" value="GLUTAMINE AMIDOTRANSFERASE YLR126C-RELATED"/>
    <property type="match status" value="1"/>
</dbReference>
<protein>
    <recommendedName>
        <fullName evidence="1">Glutamine amidotransferase domain-containing protein</fullName>
    </recommendedName>
</protein>
<dbReference type="Proteomes" id="UP001500518">
    <property type="component" value="Unassembled WGS sequence"/>
</dbReference>
<evidence type="ECO:0000259" key="1">
    <source>
        <dbReference type="Pfam" id="PF00117"/>
    </source>
</evidence>
<dbReference type="InterPro" id="IPR029062">
    <property type="entry name" value="Class_I_gatase-like"/>
</dbReference>
<dbReference type="SUPFAM" id="SSF52317">
    <property type="entry name" value="Class I glutamine amidotransferase-like"/>
    <property type="match status" value="1"/>
</dbReference>